<dbReference type="InterPro" id="IPR021109">
    <property type="entry name" value="Peptidase_aspartic_dom_sf"/>
</dbReference>
<organism evidence="4 5">
    <name type="scientific">Cinchona calisaya</name>
    <dbReference type="NCBI Taxonomy" id="153742"/>
    <lineage>
        <taxon>Eukaryota</taxon>
        <taxon>Viridiplantae</taxon>
        <taxon>Streptophyta</taxon>
        <taxon>Embryophyta</taxon>
        <taxon>Tracheophyta</taxon>
        <taxon>Spermatophyta</taxon>
        <taxon>Magnoliopsida</taxon>
        <taxon>eudicotyledons</taxon>
        <taxon>Gunneridae</taxon>
        <taxon>Pentapetalae</taxon>
        <taxon>asterids</taxon>
        <taxon>lamiids</taxon>
        <taxon>Gentianales</taxon>
        <taxon>Rubiaceae</taxon>
        <taxon>Cinchonoideae</taxon>
        <taxon>Cinchoneae</taxon>
        <taxon>Cinchona</taxon>
    </lineage>
</organism>
<keyword evidence="2" id="KW-0472">Membrane</keyword>
<name>A0ABD3A674_9GENT</name>
<dbReference type="PANTHER" id="PTHR13683:SF232">
    <property type="entry name" value="OS09G0542100 PROTEIN"/>
    <property type="match status" value="1"/>
</dbReference>
<comment type="similarity">
    <text evidence="1">Belongs to the peptidase A1 family.</text>
</comment>
<dbReference type="InterPro" id="IPR001461">
    <property type="entry name" value="Aspartic_peptidase_A1"/>
</dbReference>
<reference evidence="4 5" key="1">
    <citation type="submission" date="2024-11" db="EMBL/GenBank/DDBJ databases">
        <title>A near-complete genome assembly of Cinchona calisaya.</title>
        <authorList>
            <person name="Lian D.C."/>
            <person name="Zhao X.W."/>
            <person name="Wei L."/>
        </authorList>
    </citation>
    <scope>NUCLEOTIDE SEQUENCE [LARGE SCALE GENOMIC DNA]</scope>
    <source>
        <tissue evidence="4">Nenye</tissue>
    </source>
</reference>
<dbReference type="Pfam" id="PF14543">
    <property type="entry name" value="TAXi_N"/>
    <property type="match status" value="1"/>
</dbReference>
<evidence type="ECO:0000256" key="1">
    <source>
        <dbReference type="ARBA" id="ARBA00007447"/>
    </source>
</evidence>
<gene>
    <name evidence="4" type="ORF">ACH5RR_011907</name>
</gene>
<dbReference type="Proteomes" id="UP001630127">
    <property type="component" value="Unassembled WGS sequence"/>
</dbReference>
<accession>A0ABD3A674</accession>
<dbReference type="Gene3D" id="2.40.70.10">
    <property type="entry name" value="Acid Proteases"/>
    <property type="match status" value="1"/>
</dbReference>
<dbReference type="PROSITE" id="PS00141">
    <property type="entry name" value="ASP_PROTEASE"/>
    <property type="match status" value="1"/>
</dbReference>
<comment type="caution">
    <text evidence="4">The sequence shown here is derived from an EMBL/GenBank/DDBJ whole genome shotgun (WGS) entry which is preliminary data.</text>
</comment>
<sequence length="180" mass="20823">MSFNFPRLQTSITPTLCRIFIKNPPRKMSSFFIFVLTLLTSFCRLLFQLSNAHIFSLEMHHRFSEPIKKWSQRNCKNFSVQNWPNKATVEYHQHLANHDKLLRGRRRLPKFDGLMTYSDGNSTSWISFLEFLHSTKVKLGTPGMKFMVALDTGSDLFWVPCDCGRCASAVDPLHNSESSD</sequence>
<protein>
    <recommendedName>
        <fullName evidence="3">Peptidase A1 domain-containing protein</fullName>
    </recommendedName>
</protein>
<evidence type="ECO:0000256" key="2">
    <source>
        <dbReference type="SAM" id="Phobius"/>
    </source>
</evidence>
<proteinExistence type="inferred from homology"/>
<feature type="domain" description="Peptidase A1" evidence="3">
    <location>
        <begin position="133"/>
        <end position="180"/>
    </location>
</feature>
<dbReference type="InterPro" id="IPR033121">
    <property type="entry name" value="PEPTIDASE_A1"/>
</dbReference>
<dbReference type="EMBL" id="JBJUIK010000005">
    <property type="protein sequence ID" value="KAL3527251.1"/>
    <property type="molecule type" value="Genomic_DNA"/>
</dbReference>
<keyword evidence="2" id="KW-0812">Transmembrane</keyword>
<dbReference type="InterPro" id="IPR001969">
    <property type="entry name" value="Aspartic_peptidase_AS"/>
</dbReference>
<evidence type="ECO:0000259" key="3">
    <source>
        <dbReference type="PROSITE" id="PS51767"/>
    </source>
</evidence>
<evidence type="ECO:0000313" key="5">
    <source>
        <dbReference type="Proteomes" id="UP001630127"/>
    </source>
</evidence>
<keyword evidence="5" id="KW-1185">Reference proteome</keyword>
<dbReference type="AlphaFoldDB" id="A0ABD3A674"/>
<feature type="transmembrane region" description="Helical" evidence="2">
    <location>
        <begin position="28"/>
        <end position="47"/>
    </location>
</feature>
<evidence type="ECO:0000313" key="4">
    <source>
        <dbReference type="EMBL" id="KAL3527251.1"/>
    </source>
</evidence>
<dbReference type="PROSITE" id="PS51767">
    <property type="entry name" value="PEPTIDASE_A1"/>
    <property type="match status" value="1"/>
</dbReference>
<dbReference type="SUPFAM" id="SSF50630">
    <property type="entry name" value="Acid proteases"/>
    <property type="match status" value="1"/>
</dbReference>
<dbReference type="PANTHER" id="PTHR13683">
    <property type="entry name" value="ASPARTYL PROTEASES"/>
    <property type="match status" value="1"/>
</dbReference>
<dbReference type="InterPro" id="IPR032861">
    <property type="entry name" value="TAXi_N"/>
</dbReference>
<keyword evidence="2" id="KW-1133">Transmembrane helix</keyword>